<evidence type="ECO:0000313" key="2">
    <source>
        <dbReference type="EMBL" id="PWE27444.1"/>
    </source>
</evidence>
<evidence type="ECO:0000256" key="1">
    <source>
        <dbReference type="SAM" id="Phobius"/>
    </source>
</evidence>
<keyword evidence="1" id="KW-0812">Transmembrane</keyword>
<gene>
    <name evidence="2" type="ORF">C4N9_17475</name>
</gene>
<organism evidence="2 3">
    <name type="scientific">Pararhodobacter marinus</name>
    <dbReference type="NCBI Taxonomy" id="2184063"/>
    <lineage>
        <taxon>Bacteria</taxon>
        <taxon>Pseudomonadati</taxon>
        <taxon>Pseudomonadota</taxon>
        <taxon>Alphaproteobacteria</taxon>
        <taxon>Rhodobacterales</taxon>
        <taxon>Paracoccaceae</taxon>
        <taxon>Pararhodobacter</taxon>
    </lineage>
</organism>
<feature type="transmembrane region" description="Helical" evidence="1">
    <location>
        <begin position="57"/>
        <end position="79"/>
    </location>
</feature>
<accession>A0A2U2C6M4</accession>
<keyword evidence="1" id="KW-1133">Transmembrane helix</keyword>
<dbReference type="RefSeq" id="WP_109534634.1">
    <property type="nucleotide sequence ID" value="NZ_QEYD01000011.1"/>
</dbReference>
<keyword evidence="3" id="KW-1185">Reference proteome</keyword>
<name>A0A2U2C6M4_9RHOB</name>
<dbReference type="GeneID" id="94366686"/>
<dbReference type="Proteomes" id="UP000244940">
    <property type="component" value="Unassembled WGS sequence"/>
</dbReference>
<keyword evidence="1" id="KW-0472">Membrane</keyword>
<protein>
    <submittedName>
        <fullName evidence="2">Uncharacterized protein</fullName>
    </submittedName>
</protein>
<dbReference type="EMBL" id="QEYD01000011">
    <property type="protein sequence ID" value="PWE27444.1"/>
    <property type="molecule type" value="Genomic_DNA"/>
</dbReference>
<feature type="transmembrane region" description="Helical" evidence="1">
    <location>
        <begin position="143"/>
        <end position="160"/>
    </location>
</feature>
<evidence type="ECO:0000313" key="3">
    <source>
        <dbReference type="Proteomes" id="UP000244940"/>
    </source>
</evidence>
<sequence length="165" mass="17454">MRLLLIPVLTAFACLMAALYGALHNQISYSVGPDYFHGFKFLQFGVGPDVPPRPGAALIGVQASWWMGLVVGLPVAALCARAPSGRAMARLFLRCTAIVLVVTLVLGLASLLVPVEMLDGLVPVPAMAQDAQGFARAALMHDTSYLAGILGMLAGGFHALRRARR</sequence>
<feature type="transmembrane region" description="Helical" evidence="1">
    <location>
        <begin position="91"/>
        <end position="113"/>
    </location>
</feature>
<proteinExistence type="predicted"/>
<comment type="caution">
    <text evidence="2">The sequence shown here is derived from an EMBL/GenBank/DDBJ whole genome shotgun (WGS) entry which is preliminary data.</text>
</comment>
<dbReference type="AlphaFoldDB" id="A0A2U2C6M4"/>
<reference evidence="2 3" key="1">
    <citation type="submission" date="2018-05" db="EMBL/GenBank/DDBJ databases">
        <title>Pararhodobacter marina sp. nov., isolated from deep-sea water of the Indian Ocean.</title>
        <authorList>
            <person name="Lai Q.Sr."/>
            <person name="Liu X."/>
            <person name="Shao Z."/>
        </authorList>
    </citation>
    <scope>NUCLEOTIDE SEQUENCE [LARGE SCALE GENOMIC DNA]</scope>
    <source>
        <strain evidence="2 3">CIC4N-9</strain>
    </source>
</reference>